<dbReference type="PANTHER" id="PTHR22605:SF18">
    <property type="entry name" value="E3 UBIQUITIN-PROTEIN LIGASE RNF213-ALPHA"/>
    <property type="match status" value="1"/>
</dbReference>
<dbReference type="Proteomes" id="UP000695023">
    <property type="component" value="Unplaced"/>
</dbReference>
<protein>
    <submittedName>
        <fullName evidence="2">E3 ubiquitin-protein ligase RNF213-like</fullName>
    </submittedName>
</protein>
<evidence type="ECO:0000313" key="2">
    <source>
        <dbReference type="RefSeq" id="XP_005730427.1"/>
    </source>
</evidence>
<dbReference type="GO" id="GO:2000051">
    <property type="term" value="P:negative regulation of non-canonical Wnt signaling pathway"/>
    <property type="evidence" value="ECO:0007669"/>
    <property type="project" value="TreeGrafter"/>
</dbReference>
<dbReference type="PANTHER" id="PTHR22605">
    <property type="entry name" value="RZ-TYPE DOMAIN-CONTAINING PROTEIN"/>
    <property type="match status" value="1"/>
</dbReference>
<dbReference type="GO" id="GO:0016887">
    <property type="term" value="F:ATP hydrolysis activity"/>
    <property type="evidence" value="ECO:0007669"/>
    <property type="project" value="InterPro"/>
</dbReference>
<dbReference type="InterPro" id="IPR031248">
    <property type="entry name" value="RNF213"/>
</dbReference>
<keyword evidence="1" id="KW-1185">Reference proteome</keyword>
<dbReference type="RefSeq" id="XP_005730427.1">
    <property type="nucleotide sequence ID" value="XM_005730370.1"/>
</dbReference>
<dbReference type="GO" id="GO:0002040">
    <property type="term" value="P:sprouting angiogenesis"/>
    <property type="evidence" value="ECO:0007669"/>
    <property type="project" value="TreeGrafter"/>
</dbReference>
<organism evidence="1 2">
    <name type="scientific">Pundamilia nyererei</name>
    <dbReference type="NCBI Taxonomy" id="303518"/>
    <lineage>
        <taxon>Eukaryota</taxon>
        <taxon>Metazoa</taxon>
        <taxon>Chordata</taxon>
        <taxon>Craniata</taxon>
        <taxon>Vertebrata</taxon>
        <taxon>Euteleostomi</taxon>
        <taxon>Actinopterygii</taxon>
        <taxon>Neopterygii</taxon>
        <taxon>Teleostei</taxon>
        <taxon>Neoteleostei</taxon>
        <taxon>Acanthomorphata</taxon>
        <taxon>Ovalentaria</taxon>
        <taxon>Cichlomorphae</taxon>
        <taxon>Cichliformes</taxon>
        <taxon>Cichlidae</taxon>
        <taxon>African cichlids</taxon>
        <taxon>Pseudocrenilabrinae</taxon>
        <taxon>Haplochromini</taxon>
        <taxon>Pundamilia</taxon>
    </lineage>
</organism>
<name>A0A9Y3QX13_9CICH</name>
<dbReference type="GO" id="GO:0005829">
    <property type="term" value="C:cytosol"/>
    <property type="evidence" value="ECO:0007669"/>
    <property type="project" value="TreeGrafter"/>
</dbReference>
<gene>
    <name evidence="2" type="primary">LOC102210409</name>
</gene>
<evidence type="ECO:0000313" key="1">
    <source>
        <dbReference type="Proteomes" id="UP000695023"/>
    </source>
</evidence>
<reference evidence="2" key="1">
    <citation type="submission" date="2025-08" db="UniProtKB">
        <authorList>
            <consortium name="RefSeq"/>
        </authorList>
    </citation>
    <scope>IDENTIFICATION</scope>
</reference>
<dbReference type="GeneID" id="102210409"/>
<sequence>MGAYLLTILPAIGSLCPGLGALVWSGSLPVAACWGLVPLARSGPFRSKSLYVQRLYEKLERSVDEGKAFKKCIRLTEHEVDDHKILQFLYDTPKQKDIKVFHFDVTSSVQKGLNEFIFKLFFLRYLMDSNGQMWQCSQNHLYVIELLESTNDQNRCDTRLGRNENFAFSDVFPKLFCHPPKMVMALEMQKEENPDMDCGGPLMDDECFRSEAYQRPYQYLTHFHNKDNLDNFTFQGTEGTHAKCLQILLIYCGIIDPSWAELRNFVWFLNLQLKDCENSDFCKFELVGDTLCGFKNFVVEFMILMSKDFATPSLCITDQSPGKQQVDIMPGESGKDFIKPSQEWDEGLPFISKHNNMF</sequence>
<dbReference type="AlphaFoldDB" id="A0A9Y3QX13"/>
<dbReference type="GO" id="GO:0005730">
    <property type="term" value="C:nucleolus"/>
    <property type="evidence" value="ECO:0007669"/>
    <property type="project" value="TreeGrafter"/>
</dbReference>
<dbReference type="GO" id="GO:0006511">
    <property type="term" value="P:ubiquitin-dependent protein catabolic process"/>
    <property type="evidence" value="ECO:0007669"/>
    <property type="project" value="TreeGrafter"/>
</dbReference>
<dbReference type="GO" id="GO:0016020">
    <property type="term" value="C:membrane"/>
    <property type="evidence" value="ECO:0007669"/>
    <property type="project" value="TreeGrafter"/>
</dbReference>
<dbReference type="GO" id="GO:0004842">
    <property type="term" value="F:ubiquitin-protein transferase activity"/>
    <property type="evidence" value="ECO:0007669"/>
    <property type="project" value="InterPro"/>
</dbReference>
<proteinExistence type="predicted"/>
<accession>A0A9Y3QX13</accession>